<protein>
    <submittedName>
        <fullName evidence="1">Uncharacterized protein</fullName>
    </submittedName>
</protein>
<dbReference type="AlphaFoldDB" id="A0A1H5RKV1"/>
<sequence>MSNNLMPYLRAVADVLGEPWRAATSRCVGEDAALVGPDGGWISVTVSSNGSGERLVLEAWLDSELSPHLPTGMVRPSVTVARARPTAAVGKDLARRLIPDVVELIDAARDLARRRACDAADLSNVLAAIGAGFGTTPEAGANTVSVGAYGQPLFATAQVLQPVWRSRQRRVRFSIDATVENALALAALVGERAAADRATPVAPDSGR</sequence>
<reference evidence="2" key="1">
    <citation type="submission" date="2016-10" db="EMBL/GenBank/DDBJ databases">
        <authorList>
            <person name="Varghese N."/>
            <person name="Submissions S."/>
        </authorList>
    </citation>
    <scope>NUCLEOTIDE SEQUENCE [LARGE SCALE GENOMIC DNA]</scope>
    <source>
        <strain evidence="2">DSM 44654</strain>
    </source>
</reference>
<dbReference type="STRING" id="218821.SAMN05421837_11892"/>
<gene>
    <name evidence="1" type="ORF">SAMN05421837_11892</name>
</gene>
<evidence type="ECO:0000313" key="1">
    <source>
        <dbReference type="EMBL" id="SEF38141.1"/>
    </source>
</evidence>
<keyword evidence="2" id="KW-1185">Reference proteome</keyword>
<name>A0A1H5RKV1_9PSEU</name>
<dbReference type="Proteomes" id="UP000198878">
    <property type="component" value="Unassembled WGS sequence"/>
</dbReference>
<proteinExistence type="predicted"/>
<dbReference type="EMBL" id="FNUJ01000018">
    <property type="protein sequence ID" value="SEF38141.1"/>
    <property type="molecule type" value="Genomic_DNA"/>
</dbReference>
<accession>A0A1H5RKV1</accession>
<organism evidence="1 2">
    <name type="scientific">Amycolatopsis pretoriensis</name>
    <dbReference type="NCBI Taxonomy" id="218821"/>
    <lineage>
        <taxon>Bacteria</taxon>
        <taxon>Bacillati</taxon>
        <taxon>Actinomycetota</taxon>
        <taxon>Actinomycetes</taxon>
        <taxon>Pseudonocardiales</taxon>
        <taxon>Pseudonocardiaceae</taxon>
        <taxon>Amycolatopsis</taxon>
    </lineage>
</organism>
<evidence type="ECO:0000313" key="2">
    <source>
        <dbReference type="Proteomes" id="UP000198878"/>
    </source>
</evidence>